<evidence type="ECO:0000259" key="2">
    <source>
        <dbReference type="Pfam" id="PF00144"/>
    </source>
</evidence>
<proteinExistence type="predicted"/>
<sequence>MRLVPALAAACATAVLTTAAPAFAAVPPTDPGTRAVAVAVRPGHEAIRQELDELLSTGTPGALAVAEDSQGASYATAGTAVRGASVAPMPEHRFRVGSVTKMFTATALVQLAAQGRLRLDDSVDRWLPGLVRGNGNDGRNITLRQLLNHTSGLYDYTSDPDFLRSHLTGENFLQHRFDRFTPQQLIAIALTHRPHNAPGKGWHYSNTNYALAGLVIEKASGRSYAQQLRRTILEPLGLNHTTVPHTSVEVPTPHLHGYSKLGENGSSAPVYDVTRMSPTVPNAAGEMISTAPDLNRFLGALMTGRLVPEPWLRQMRTAVPLSDELSYGLGLLARKLPCGKTVWGHGGQIQGYLSYAAATADGAHRAAVVVNSDWPDSSRLDRVLDVEFCQTS</sequence>
<evidence type="ECO:0000256" key="1">
    <source>
        <dbReference type="SAM" id="SignalP"/>
    </source>
</evidence>
<evidence type="ECO:0000313" key="4">
    <source>
        <dbReference type="Proteomes" id="UP001299012"/>
    </source>
</evidence>
<dbReference type="EMBL" id="JAKKZF010000055">
    <property type="protein sequence ID" value="MCG0064807.1"/>
    <property type="molecule type" value="Genomic_DNA"/>
</dbReference>
<dbReference type="SUPFAM" id="SSF56601">
    <property type="entry name" value="beta-lactamase/transpeptidase-like"/>
    <property type="match status" value="1"/>
</dbReference>
<feature type="chain" id="PRO_5045483558" evidence="1">
    <location>
        <begin position="25"/>
        <end position="392"/>
    </location>
</feature>
<name>A0ABS9JGV8_9ACTN</name>
<dbReference type="Gene3D" id="3.40.710.10">
    <property type="entry name" value="DD-peptidase/beta-lactamase superfamily"/>
    <property type="match status" value="1"/>
</dbReference>
<reference evidence="3 4" key="1">
    <citation type="submission" date="2022-01" db="EMBL/GenBank/DDBJ databases">
        <title>Draft Genome Sequences of Seven Type Strains of the Genus Streptomyces.</title>
        <authorList>
            <person name="Aziz S."/>
            <person name="Coretto E."/>
            <person name="Chronakova A."/>
            <person name="Sproer C."/>
            <person name="Huber K."/>
            <person name="Nouioui I."/>
            <person name="Gross H."/>
        </authorList>
    </citation>
    <scope>NUCLEOTIDE SEQUENCE [LARGE SCALE GENOMIC DNA]</scope>
    <source>
        <strain evidence="3 4">DSM 41685</strain>
    </source>
</reference>
<feature type="signal peptide" evidence="1">
    <location>
        <begin position="1"/>
        <end position="24"/>
    </location>
</feature>
<gene>
    <name evidence="3" type="ORF">L0F81_16140</name>
</gene>
<dbReference type="InterPro" id="IPR001466">
    <property type="entry name" value="Beta-lactam-related"/>
</dbReference>
<organism evidence="3 4">
    <name type="scientific">Streptomyces tricolor</name>
    <dbReference type="NCBI Taxonomy" id="68277"/>
    <lineage>
        <taxon>Bacteria</taxon>
        <taxon>Bacillati</taxon>
        <taxon>Actinomycetota</taxon>
        <taxon>Actinomycetes</taxon>
        <taxon>Kitasatosporales</taxon>
        <taxon>Streptomycetaceae</taxon>
        <taxon>Streptomyces</taxon>
        <taxon>Streptomyces violaceoruber group</taxon>
    </lineage>
</organism>
<accession>A0ABS9JGV8</accession>
<evidence type="ECO:0000313" key="3">
    <source>
        <dbReference type="EMBL" id="MCG0064807.1"/>
    </source>
</evidence>
<protein>
    <submittedName>
        <fullName evidence="3">Beta-lactamase family protein</fullName>
    </submittedName>
</protein>
<keyword evidence="4" id="KW-1185">Reference proteome</keyword>
<dbReference type="InterPro" id="IPR050491">
    <property type="entry name" value="AmpC-like"/>
</dbReference>
<dbReference type="Proteomes" id="UP001299012">
    <property type="component" value="Unassembled WGS sequence"/>
</dbReference>
<dbReference type="InterPro" id="IPR012338">
    <property type="entry name" value="Beta-lactam/transpept-like"/>
</dbReference>
<dbReference type="PANTHER" id="PTHR46825">
    <property type="entry name" value="D-ALANYL-D-ALANINE-CARBOXYPEPTIDASE/ENDOPEPTIDASE AMPH"/>
    <property type="match status" value="1"/>
</dbReference>
<feature type="domain" description="Beta-lactamase-related" evidence="2">
    <location>
        <begin position="56"/>
        <end position="379"/>
    </location>
</feature>
<dbReference type="RefSeq" id="WP_143649859.1">
    <property type="nucleotide sequence ID" value="NZ_JAKKZF010000055.1"/>
</dbReference>
<keyword evidence="1" id="KW-0732">Signal</keyword>
<comment type="caution">
    <text evidence="3">The sequence shown here is derived from an EMBL/GenBank/DDBJ whole genome shotgun (WGS) entry which is preliminary data.</text>
</comment>
<dbReference type="PANTHER" id="PTHR46825:SF7">
    <property type="entry name" value="D-ALANYL-D-ALANINE CARBOXYPEPTIDASE"/>
    <property type="match status" value="1"/>
</dbReference>
<dbReference type="Pfam" id="PF00144">
    <property type="entry name" value="Beta-lactamase"/>
    <property type="match status" value="1"/>
</dbReference>